<protein>
    <submittedName>
        <fullName evidence="2">Predicted DNA-binding protein, contains XRE-type HTH domain</fullName>
    </submittedName>
</protein>
<dbReference type="GO" id="GO:0003677">
    <property type="term" value="F:DNA binding"/>
    <property type="evidence" value="ECO:0007669"/>
    <property type="project" value="UniProtKB-KW"/>
</dbReference>
<gene>
    <name evidence="2" type="ORF">SAMN05660772_02241</name>
</gene>
<dbReference type="SUPFAM" id="SSF47413">
    <property type="entry name" value="lambda repressor-like DNA-binding domains"/>
    <property type="match status" value="1"/>
</dbReference>
<reference evidence="3" key="1">
    <citation type="submission" date="2017-04" db="EMBL/GenBank/DDBJ databases">
        <authorList>
            <person name="Varghese N."/>
            <person name="Submissions S."/>
        </authorList>
    </citation>
    <scope>NUCLEOTIDE SEQUENCE [LARGE SCALE GENOMIC DNA]</scope>
    <source>
        <strain evidence="3">DSM 23072</strain>
    </source>
</reference>
<evidence type="ECO:0000313" key="2">
    <source>
        <dbReference type="EMBL" id="SMB83223.1"/>
    </source>
</evidence>
<dbReference type="Pfam" id="PF13744">
    <property type="entry name" value="HTH_37"/>
    <property type="match status" value="1"/>
</dbReference>
<sequence length="104" mass="11503">MDTKISHITPANGNIFLDLGFSAGEAATLKAHSRAIIEMKLLLVEAMDDWIRENQLKQAEAAAILGVSRPRISDMVNRKIGKFTLDSLLMMLAKTNRSAHLSIR</sequence>
<dbReference type="STRING" id="1122938.SAMN05660772_02241"/>
<dbReference type="EMBL" id="FWWV01000012">
    <property type="protein sequence ID" value="SMB83223.1"/>
    <property type="molecule type" value="Genomic_DNA"/>
</dbReference>
<evidence type="ECO:0000313" key="3">
    <source>
        <dbReference type="Proteomes" id="UP000192408"/>
    </source>
</evidence>
<dbReference type="AlphaFoldDB" id="A0A1W1UQA4"/>
<name>A0A1W1UQA4_9PAST</name>
<feature type="domain" description="HigA2-like helix-turn-helix" evidence="1">
    <location>
        <begin position="33"/>
        <end position="103"/>
    </location>
</feature>
<keyword evidence="3" id="KW-1185">Reference proteome</keyword>
<evidence type="ECO:0000259" key="1">
    <source>
        <dbReference type="Pfam" id="PF13744"/>
    </source>
</evidence>
<organism evidence="2 3">
    <name type="scientific">Pasteurella testudinis DSM 23072</name>
    <dbReference type="NCBI Taxonomy" id="1122938"/>
    <lineage>
        <taxon>Bacteria</taxon>
        <taxon>Pseudomonadati</taxon>
        <taxon>Pseudomonadota</taxon>
        <taxon>Gammaproteobacteria</taxon>
        <taxon>Pasteurellales</taxon>
        <taxon>Pasteurellaceae</taxon>
        <taxon>Pasteurella</taxon>
    </lineage>
</organism>
<dbReference type="Proteomes" id="UP000192408">
    <property type="component" value="Unassembled WGS sequence"/>
</dbReference>
<proteinExistence type="predicted"/>
<dbReference type="InterPro" id="IPR010982">
    <property type="entry name" value="Lambda_DNA-bd_dom_sf"/>
</dbReference>
<dbReference type="Gene3D" id="1.10.260.40">
    <property type="entry name" value="lambda repressor-like DNA-binding domains"/>
    <property type="match status" value="1"/>
</dbReference>
<keyword evidence="2" id="KW-0238">DNA-binding</keyword>
<dbReference type="InterPro" id="IPR039554">
    <property type="entry name" value="HigA2-like_HTH"/>
</dbReference>
<accession>A0A1W1UQA4</accession>
<dbReference type="RefSeq" id="WP_084256710.1">
    <property type="nucleotide sequence ID" value="NZ_FWWV01000012.1"/>
</dbReference>